<feature type="signal peptide" evidence="1">
    <location>
        <begin position="1"/>
        <end position="30"/>
    </location>
</feature>
<feature type="chain" id="PRO_5020020991" evidence="1">
    <location>
        <begin position="31"/>
        <end position="689"/>
    </location>
</feature>
<accession>A0A4D9DAC9</accession>
<organism evidence="2 3">
    <name type="scientific">Nannochloropsis salina CCMP1776</name>
    <dbReference type="NCBI Taxonomy" id="1027361"/>
    <lineage>
        <taxon>Eukaryota</taxon>
        <taxon>Sar</taxon>
        <taxon>Stramenopiles</taxon>
        <taxon>Ochrophyta</taxon>
        <taxon>Eustigmatophyceae</taxon>
        <taxon>Eustigmatales</taxon>
        <taxon>Monodopsidaceae</taxon>
        <taxon>Microchloropsis</taxon>
        <taxon>Microchloropsis salina</taxon>
    </lineage>
</organism>
<evidence type="ECO:0000313" key="2">
    <source>
        <dbReference type="EMBL" id="TFJ87337.1"/>
    </source>
</evidence>
<gene>
    <name evidence="2" type="ORF">NSK_001669</name>
</gene>
<proteinExistence type="predicted"/>
<keyword evidence="3" id="KW-1185">Reference proteome</keyword>
<evidence type="ECO:0000313" key="3">
    <source>
        <dbReference type="Proteomes" id="UP000355283"/>
    </source>
</evidence>
<dbReference type="OrthoDB" id="10284032at2759"/>
<sequence length="689" mass="75603">MERQRRRRGNTGNSLGIAAVFSALLVASTAISNPSTRTQTQAAPHARDSSSLCSSLPHFLHTARGGTSSIGIRERWEGQDIMSTVSRALKRDGPELRLAPILFIGTSDESSRDILLELFEFTHPLDSAGSHVFVSPFGDAMAGEGDMEGDRQAVALVTTLVSSEEDAPTGAFARAAQDAAMAFTQGNDVVWSVAHADVLRGDLGGTSLFQAILEQFLAFEENGLVDVGEAPKTLHLIVADVGKEEAEELGLEKEMERLLTQIWRRLIVPVGSALKEEENEEEAAGLSSPAWTRLLNLNVIFAPSKVYAGSERARALASLKGALDEKLVSSDPFLPASSLRQSIAALLPVSQSFLSASTGPSLSRSIPKHDTLVSSFYLDKLVVRYTALFRQDARHLLEELNTGYDEDFGRTFTELIEKYLSDFHQEVYGQDAGPIHASLAGLNAGQVAAVVRTRKENLHRALLGLTEEGYVRQLQFLKQMAQEEFRKGISALKYQWELIPGFAKAIKAAKALFVDRAGKLACARSGSTWKVIADKELRSLSKVLETQADEVIERTRASGGFVPSKLRRPIGVQVNWLGANFFHFLRDSSVDPLSIRTDSGVALWERLGETWASRDGKDQRVSARYRAVYGEDIDGAVMDYLLTSPKGVGLNDRDPRIRFGWNKKVAYDLVRNHDDMTFQVPHAKAIASY</sequence>
<reference evidence="2 3" key="1">
    <citation type="submission" date="2019-01" db="EMBL/GenBank/DDBJ databases">
        <title>Nuclear Genome Assembly of the Microalgal Biofuel strain Nannochloropsis salina CCMP1776.</title>
        <authorList>
            <person name="Hovde B."/>
        </authorList>
    </citation>
    <scope>NUCLEOTIDE SEQUENCE [LARGE SCALE GENOMIC DNA]</scope>
    <source>
        <strain evidence="2 3">CCMP1776</strain>
    </source>
</reference>
<protein>
    <submittedName>
        <fullName evidence="2">Uncharacterized protein</fullName>
    </submittedName>
</protein>
<name>A0A4D9DAC9_9STRA</name>
<comment type="caution">
    <text evidence="2">The sequence shown here is derived from an EMBL/GenBank/DDBJ whole genome shotgun (WGS) entry which is preliminary data.</text>
</comment>
<dbReference type="Proteomes" id="UP000355283">
    <property type="component" value="Unassembled WGS sequence"/>
</dbReference>
<evidence type="ECO:0000256" key="1">
    <source>
        <dbReference type="SAM" id="SignalP"/>
    </source>
</evidence>
<dbReference type="EMBL" id="SDOX01000006">
    <property type="protein sequence ID" value="TFJ87337.1"/>
    <property type="molecule type" value="Genomic_DNA"/>
</dbReference>
<keyword evidence="1" id="KW-0732">Signal</keyword>
<dbReference type="AlphaFoldDB" id="A0A4D9DAC9"/>